<dbReference type="PANTHER" id="PTHR43206:SF1">
    <property type="entry name" value="4-AMINOBUTYRATE AMINOTRANSFERASE, MITOCHONDRIAL"/>
    <property type="match status" value="1"/>
</dbReference>
<dbReference type="Gene3D" id="3.40.640.10">
    <property type="entry name" value="Type I PLP-dependent aspartate aminotransferase-like (Major domain)"/>
    <property type="match status" value="1"/>
</dbReference>
<dbReference type="PANTHER" id="PTHR43206">
    <property type="entry name" value="AMINOTRANSFERASE"/>
    <property type="match status" value="1"/>
</dbReference>
<dbReference type="EMBL" id="JBGFUD010003019">
    <property type="protein sequence ID" value="MFH4978244.1"/>
    <property type="molecule type" value="Genomic_DNA"/>
</dbReference>
<dbReference type="NCBIfam" id="TIGR00699">
    <property type="entry name" value="GABAtrns_euk"/>
    <property type="match status" value="1"/>
</dbReference>
<organism evidence="13 14">
    <name type="scientific">Gnathostoma spinigerum</name>
    <dbReference type="NCBI Taxonomy" id="75299"/>
    <lineage>
        <taxon>Eukaryota</taxon>
        <taxon>Metazoa</taxon>
        <taxon>Ecdysozoa</taxon>
        <taxon>Nematoda</taxon>
        <taxon>Chromadorea</taxon>
        <taxon>Rhabditida</taxon>
        <taxon>Spirurina</taxon>
        <taxon>Gnathostomatomorpha</taxon>
        <taxon>Gnathostomatoidea</taxon>
        <taxon>Gnathostomatidae</taxon>
        <taxon>Gnathostoma</taxon>
    </lineage>
</organism>
<dbReference type="GO" id="GO:0047298">
    <property type="term" value="F:(S)-3-amino-2-methylpropionate transaminase activity"/>
    <property type="evidence" value="ECO:0007669"/>
    <property type="project" value="UniProtKB-EC"/>
</dbReference>
<keyword evidence="6" id="KW-0808">Transferase</keyword>
<evidence type="ECO:0000313" key="13">
    <source>
        <dbReference type="EMBL" id="MFH4978244.1"/>
    </source>
</evidence>
<comment type="caution">
    <text evidence="13">The sequence shown here is derived from an EMBL/GenBank/DDBJ whole genome shotgun (WGS) entry which is preliminary data.</text>
</comment>
<dbReference type="Pfam" id="PF00202">
    <property type="entry name" value="Aminotran_3"/>
    <property type="match status" value="1"/>
</dbReference>
<evidence type="ECO:0000256" key="8">
    <source>
        <dbReference type="ARBA" id="ARBA00029760"/>
    </source>
</evidence>
<reference evidence="13 14" key="1">
    <citation type="submission" date="2024-08" db="EMBL/GenBank/DDBJ databases">
        <title>Gnathostoma spinigerum genome.</title>
        <authorList>
            <person name="Gonzalez-Bertolin B."/>
            <person name="Monzon S."/>
            <person name="Zaballos A."/>
            <person name="Jimenez P."/>
            <person name="Dekumyoy P."/>
            <person name="Varona S."/>
            <person name="Cuesta I."/>
            <person name="Sumanam S."/>
            <person name="Adisakwattana P."/>
            <person name="Gasser R.B."/>
            <person name="Hernandez-Gonzalez A."/>
            <person name="Young N.D."/>
            <person name="Perteguer M.J."/>
        </authorList>
    </citation>
    <scope>NUCLEOTIDE SEQUENCE [LARGE SCALE GENOMIC DNA]</scope>
    <source>
        <strain evidence="13">AL3</strain>
        <tissue evidence="13">Liver</tissue>
    </source>
</reference>
<dbReference type="SUPFAM" id="SSF53383">
    <property type="entry name" value="PLP-dependent transferases"/>
    <property type="match status" value="1"/>
</dbReference>
<evidence type="ECO:0000256" key="9">
    <source>
        <dbReference type="ARBA" id="ARBA00030204"/>
    </source>
</evidence>
<dbReference type="CDD" id="cd00610">
    <property type="entry name" value="OAT_like"/>
    <property type="match status" value="1"/>
</dbReference>
<comment type="similarity">
    <text evidence="2 12">Belongs to the class-III pyridoxal-phosphate-dependent aminotransferase family.</text>
</comment>
<sequence>MLRLLGEKHPFSHICRFLQTVATKEPSAPSVNGPIPGRKSHQLKAEMDRIHQAASVRFFVNYEKSYGNYVVDVDDNKLLDAFMQISSIPLGYNHPDLISAVSDPRFITSAVSRPALGSFPRHDYPTILRNSLSKIAPKGMDGVQTMLCGSSANENAIKTAFMWYQSQKRGGKPPSQEDLDSCMRDQLPGTPNLSVLSFDGSFHGRTMGMLSVTHSKAIHKVDIPSFHWPVARFPRYKYPLKNNVDYNQKEDRNCLEEVEEKIVHSRKKNNEIAAILVEPIQSEGGDFHGSPAFFQGLRDITKRNGIVFIVDEVQTGGGGTGHYWAHETWNLQSPPDIMTFSKKLLLGGYFYANHMKINEPYRIYNTWMGEPTKLVLLERVIRVIERDNLLQQVREVGTELRNGLEKIQKDHATQMLNLRGLSLICAFDLPNTKARDKFLEITLKNGLLIGGCGETAVRFRPALIFSHKHCEIALDIINKSIKDL</sequence>
<dbReference type="EC" id="2.6.1.19" evidence="4"/>
<dbReference type="Proteomes" id="UP001608902">
    <property type="component" value="Unassembled WGS sequence"/>
</dbReference>
<dbReference type="GO" id="GO:0034386">
    <property type="term" value="F:4-aminobutyrate:2-oxoglutarate transaminase activity"/>
    <property type="evidence" value="ECO:0007669"/>
    <property type="project" value="UniProtKB-EC"/>
</dbReference>
<gene>
    <name evidence="13" type="ORF">AB6A40_004953</name>
</gene>
<dbReference type="InterPro" id="IPR015422">
    <property type="entry name" value="PyrdxlP-dep_Trfase_small"/>
</dbReference>
<name>A0ABD6ELQ2_9BILA</name>
<evidence type="ECO:0000256" key="1">
    <source>
        <dbReference type="ARBA" id="ARBA00001933"/>
    </source>
</evidence>
<dbReference type="FunFam" id="3.40.640.10:FF:000029">
    <property type="entry name" value="4-aminobutyrate aminotransferase, mitochondrial"/>
    <property type="match status" value="1"/>
</dbReference>
<evidence type="ECO:0000256" key="4">
    <source>
        <dbReference type="ARBA" id="ARBA00012912"/>
    </source>
</evidence>
<dbReference type="EC" id="2.6.1.22" evidence="3"/>
<evidence type="ECO:0000256" key="5">
    <source>
        <dbReference type="ARBA" id="ARBA00022576"/>
    </source>
</evidence>
<evidence type="ECO:0000256" key="2">
    <source>
        <dbReference type="ARBA" id="ARBA00008954"/>
    </source>
</evidence>
<evidence type="ECO:0000256" key="10">
    <source>
        <dbReference type="ARBA" id="ARBA00030857"/>
    </source>
</evidence>
<dbReference type="InterPro" id="IPR005814">
    <property type="entry name" value="Aminotrans_3"/>
</dbReference>
<evidence type="ECO:0000256" key="11">
    <source>
        <dbReference type="ARBA" id="ARBA00031787"/>
    </source>
</evidence>
<proteinExistence type="inferred from homology"/>
<keyword evidence="14" id="KW-1185">Reference proteome</keyword>
<evidence type="ECO:0000256" key="6">
    <source>
        <dbReference type="ARBA" id="ARBA00022679"/>
    </source>
</evidence>
<dbReference type="Gene3D" id="3.90.1150.10">
    <property type="entry name" value="Aspartate Aminotransferase, domain 1"/>
    <property type="match status" value="1"/>
</dbReference>
<comment type="cofactor">
    <cofactor evidence="1">
        <name>pyridoxal 5'-phosphate</name>
        <dbReference type="ChEBI" id="CHEBI:597326"/>
    </cofactor>
</comment>
<dbReference type="AlphaFoldDB" id="A0ABD6ELQ2"/>
<evidence type="ECO:0000313" key="14">
    <source>
        <dbReference type="Proteomes" id="UP001608902"/>
    </source>
</evidence>
<evidence type="ECO:0000256" key="3">
    <source>
        <dbReference type="ARBA" id="ARBA00012876"/>
    </source>
</evidence>
<dbReference type="InterPro" id="IPR004631">
    <property type="entry name" value="4NH2But_aminotransferase_euk"/>
</dbReference>
<evidence type="ECO:0000256" key="7">
    <source>
        <dbReference type="ARBA" id="ARBA00022898"/>
    </source>
</evidence>
<dbReference type="PIRSF" id="PIRSF000521">
    <property type="entry name" value="Transaminase_4ab_Lys_Orn"/>
    <property type="match status" value="1"/>
</dbReference>
<dbReference type="InterPro" id="IPR015424">
    <property type="entry name" value="PyrdxlP-dep_Trfase"/>
</dbReference>
<keyword evidence="7 12" id="KW-0663">Pyridoxal phosphate</keyword>
<evidence type="ECO:0000256" key="12">
    <source>
        <dbReference type="RuleBase" id="RU003560"/>
    </source>
</evidence>
<protein>
    <recommendedName>
        <fullName evidence="10">(S)-3-amino-2-methylpropionate transaminase</fullName>
        <ecNumber evidence="4">2.6.1.19</ecNumber>
        <ecNumber evidence="3">2.6.1.22</ecNumber>
    </recommendedName>
    <alternativeName>
        <fullName evidence="11">GABA aminotransferase</fullName>
    </alternativeName>
    <alternativeName>
        <fullName evidence="9">Gamma-amino-N-butyrate transaminase</fullName>
    </alternativeName>
    <alternativeName>
        <fullName evidence="8">L-AIBAT</fullName>
    </alternativeName>
</protein>
<keyword evidence="5" id="KW-0032">Aminotransferase</keyword>
<dbReference type="InterPro" id="IPR015421">
    <property type="entry name" value="PyrdxlP-dep_Trfase_major"/>
</dbReference>
<accession>A0ABD6ELQ2</accession>